<evidence type="ECO:0000313" key="3">
    <source>
        <dbReference type="Proteomes" id="UP000315369"/>
    </source>
</evidence>
<organism evidence="2 3">
    <name type="scientific">Myxococcus llanfairpwllgwyngyllgogerychwyrndrobwllllantysiliogogogochensis</name>
    <dbReference type="NCBI Taxonomy" id="2590453"/>
    <lineage>
        <taxon>Bacteria</taxon>
        <taxon>Pseudomonadati</taxon>
        <taxon>Myxococcota</taxon>
        <taxon>Myxococcia</taxon>
        <taxon>Myxococcales</taxon>
        <taxon>Cystobacterineae</taxon>
        <taxon>Myxococcaceae</taxon>
        <taxon>Myxococcus</taxon>
    </lineage>
</organism>
<proteinExistence type="predicted"/>
<dbReference type="RefSeq" id="WP_220138031.1">
    <property type="nucleotide sequence ID" value="NZ_VIFM01000829.1"/>
</dbReference>
<keyword evidence="3" id="KW-1185">Reference proteome</keyword>
<dbReference type="InterPro" id="IPR041304">
    <property type="entry name" value="AbiTii"/>
</dbReference>
<evidence type="ECO:0000259" key="1">
    <source>
        <dbReference type="Pfam" id="PF18864"/>
    </source>
</evidence>
<comment type="caution">
    <text evidence="2">The sequence shown here is derived from an EMBL/GenBank/DDBJ whole genome shotgun (WGS) entry which is preliminary data.</text>
</comment>
<protein>
    <recommendedName>
        <fullName evidence="1">AbiTii domain-containing protein</fullName>
    </recommendedName>
</protein>
<dbReference type="Proteomes" id="UP000315369">
    <property type="component" value="Unassembled WGS sequence"/>
</dbReference>
<evidence type="ECO:0000313" key="2">
    <source>
        <dbReference type="EMBL" id="TQF08284.1"/>
    </source>
</evidence>
<sequence>MSSLVQEIQRDALDPKTGVSDLLRKALVVSTKLKISEDTAWIKAELSGYTDDAELPAYRDLRGLPQVHNHYHGYLPFNMPAEMEQKFC</sequence>
<name>A0A540WIK8_9BACT</name>
<dbReference type="Pfam" id="PF18864">
    <property type="entry name" value="AbiTii"/>
    <property type="match status" value="1"/>
</dbReference>
<reference evidence="2 3" key="1">
    <citation type="submission" date="2019-06" db="EMBL/GenBank/DDBJ databases">
        <authorList>
            <person name="Livingstone P."/>
            <person name="Whitworth D."/>
        </authorList>
    </citation>
    <scope>NUCLEOTIDE SEQUENCE [LARGE SCALE GENOMIC DNA]</scope>
    <source>
        <strain evidence="2 3">AM401</strain>
    </source>
</reference>
<feature type="non-terminal residue" evidence="2">
    <location>
        <position position="88"/>
    </location>
</feature>
<feature type="domain" description="AbiTii" evidence="1">
    <location>
        <begin position="3"/>
        <end position="82"/>
    </location>
</feature>
<dbReference type="EMBL" id="VIFM01000829">
    <property type="protein sequence ID" value="TQF08284.1"/>
    <property type="molecule type" value="Genomic_DNA"/>
</dbReference>
<gene>
    <name evidence="2" type="ORF">FJV41_50760</name>
</gene>
<accession>A0A540WIK8</accession>
<dbReference type="AlphaFoldDB" id="A0A540WIK8"/>